<comment type="caution">
    <text evidence="1">The sequence shown here is derived from an EMBL/GenBank/DDBJ whole genome shotgun (WGS) entry which is preliminary data.</text>
</comment>
<protein>
    <submittedName>
        <fullName evidence="1">Uncharacterized protein</fullName>
    </submittedName>
</protein>
<evidence type="ECO:0000313" key="1">
    <source>
        <dbReference type="EMBL" id="TDO21329.1"/>
    </source>
</evidence>
<evidence type="ECO:0000313" key="2">
    <source>
        <dbReference type="Proteomes" id="UP000295499"/>
    </source>
</evidence>
<dbReference type="OrthoDB" id="1356233at2"/>
<dbReference type="Proteomes" id="UP000295499">
    <property type="component" value="Unassembled WGS sequence"/>
</dbReference>
<name>A0A4V6PSD2_9SPHI</name>
<accession>A0A4V6PSD2</accession>
<reference evidence="1 2" key="1">
    <citation type="submission" date="2019-03" db="EMBL/GenBank/DDBJ databases">
        <title>Genomic Encyclopedia of Archaeal and Bacterial Type Strains, Phase II (KMG-II): from individual species to whole genera.</title>
        <authorList>
            <person name="Goeker M."/>
        </authorList>
    </citation>
    <scope>NUCLEOTIDE SEQUENCE [LARGE SCALE GENOMIC DNA]</scope>
    <source>
        <strain evidence="1 2">DSM 19034</strain>
    </source>
</reference>
<gene>
    <name evidence="1" type="ORF">CLV32_2434</name>
</gene>
<proteinExistence type="predicted"/>
<dbReference type="EMBL" id="SNWM01000003">
    <property type="protein sequence ID" value="TDO21329.1"/>
    <property type="molecule type" value="Genomic_DNA"/>
</dbReference>
<dbReference type="RefSeq" id="WP_133555749.1">
    <property type="nucleotide sequence ID" value="NZ_SNWM01000003.1"/>
</dbReference>
<organism evidence="1 2">
    <name type="scientific">Pedobacter duraquae</name>
    <dbReference type="NCBI Taxonomy" id="425511"/>
    <lineage>
        <taxon>Bacteria</taxon>
        <taxon>Pseudomonadati</taxon>
        <taxon>Bacteroidota</taxon>
        <taxon>Sphingobacteriia</taxon>
        <taxon>Sphingobacteriales</taxon>
        <taxon>Sphingobacteriaceae</taxon>
        <taxon>Pedobacter</taxon>
    </lineage>
</organism>
<dbReference type="AlphaFoldDB" id="A0A4V6PSD2"/>
<keyword evidence="2" id="KW-1185">Reference proteome</keyword>
<sequence>MNFLEHHDTILNAINKLIYKYTYISADGDFPYTVTNLKEIRAILEQLSKIGLFDDDIEKFKATSLFTTSNDQTRVSSEEDTLLRNAFAAMHNKLDLLYSIVTSSSLVGKEDLLLIMLPEVKGFDELAKYSKDLQKAIEFPVIDPSINGDVNIVGADQGSIILYVTVGTIAALKLVGALCWSAALIRKKHAEADIFIQQAKTLALKNEALEGLVSAQNNQLKMITEAEAAALANGHYNHNDPEAIGRLKLSMETIAGMIEKGAKIIPMTEDKDIQKAFPDYNALSLIESTIRQLKQG</sequence>